<feature type="non-terminal residue" evidence="1">
    <location>
        <position position="190"/>
    </location>
</feature>
<dbReference type="AlphaFoldDB" id="A0A0F8Y9K1"/>
<accession>A0A0F8Y9K1</accession>
<proteinExistence type="predicted"/>
<evidence type="ECO:0000313" key="1">
    <source>
        <dbReference type="EMBL" id="KKK78097.1"/>
    </source>
</evidence>
<comment type="caution">
    <text evidence="1">The sequence shown here is derived from an EMBL/GenBank/DDBJ whole genome shotgun (WGS) entry which is preliminary data.</text>
</comment>
<dbReference type="EMBL" id="LAZR01054650">
    <property type="protein sequence ID" value="KKK78097.1"/>
    <property type="molecule type" value="Genomic_DNA"/>
</dbReference>
<gene>
    <name evidence="1" type="ORF">LCGC14_2846970</name>
</gene>
<organism evidence="1">
    <name type="scientific">marine sediment metagenome</name>
    <dbReference type="NCBI Taxonomy" id="412755"/>
    <lineage>
        <taxon>unclassified sequences</taxon>
        <taxon>metagenomes</taxon>
        <taxon>ecological metagenomes</taxon>
    </lineage>
</organism>
<sequence>MSDLRIRRQVSAVTRGTDDDKWMNLRGTRDGAMISADWLTAMAFEGRCYGVNSGTDTQAVTHNPVYAATEPDMLITVPSNTTIIPVMIQVNLEDTSTAAVLDIMAVATSVYDATTTDTDLTIYNMRMDAPNTSLCQVVATVTSTSAATPLSGNYIEFWRGAAGFAEDAFGGNATPTNELVTKTAWNIKDS</sequence>
<protein>
    <submittedName>
        <fullName evidence="1">Uncharacterized protein</fullName>
    </submittedName>
</protein>
<name>A0A0F8Y9K1_9ZZZZ</name>
<reference evidence="1" key="1">
    <citation type="journal article" date="2015" name="Nature">
        <title>Complex archaea that bridge the gap between prokaryotes and eukaryotes.</title>
        <authorList>
            <person name="Spang A."/>
            <person name="Saw J.H."/>
            <person name="Jorgensen S.L."/>
            <person name="Zaremba-Niedzwiedzka K."/>
            <person name="Martijn J."/>
            <person name="Lind A.E."/>
            <person name="van Eijk R."/>
            <person name="Schleper C."/>
            <person name="Guy L."/>
            <person name="Ettema T.J."/>
        </authorList>
    </citation>
    <scope>NUCLEOTIDE SEQUENCE</scope>
</reference>